<dbReference type="AlphaFoldDB" id="A0A4Q0XYM7"/>
<keyword evidence="4" id="KW-1185">Reference proteome</keyword>
<evidence type="ECO:0000256" key="1">
    <source>
        <dbReference type="ARBA" id="ARBA00022500"/>
    </source>
</evidence>
<evidence type="ECO:0000313" key="3">
    <source>
        <dbReference type="EMBL" id="RXJ61419.1"/>
    </source>
</evidence>
<comment type="caution">
    <text evidence="3">The sequence shown here is derived from an EMBL/GenBank/DDBJ whole genome shotgun (WGS) entry which is preliminary data.</text>
</comment>
<dbReference type="OrthoDB" id="5368613at2"/>
<name>A0A4Q0XYM7_9BACT</name>
<dbReference type="InterPro" id="IPR028051">
    <property type="entry name" value="CheX-like_dom"/>
</dbReference>
<accession>A0A4Q0XYM7</accession>
<proteinExistence type="predicted"/>
<dbReference type="InterPro" id="IPR028976">
    <property type="entry name" value="CheC-like_sf"/>
</dbReference>
<evidence type="ECO:0000259" key="2">
    <source>
        <dbReference type="Pfam" id="PF13690"/>
    </source>
</evidence>
<protein>
    <recommendedName>
        <fullName evidence="2">Chemotaxis phosphatase CheX-like domain-containing protein</fullName>
    </recommendedName>
</protein>
<dbReference type="RefSeq" id="WP_044416315.1">
    <property type="nucleotide sequence ID" value="NZ_CP041070.1"/>
</dbReference>
<dbReference type="Gene3D" id="3.40.1550.10">
    <property type="entry name" value="CheC-like"/>
    <property type="match status" value="1"/>
</dbReference>
<reference evidence="3 4" key="1">
    <citation type="submission" date="2017-10" db="EMBL/GenBank/DDBJ databases">
        <title>Genomics of the genus Arcobacter.</title>
        <authorList>
            <person name="Perez-Cataluna A."/>
            <person name="Figueras M.J."/>
        </authorList>
    </citation>
    <scope>NUCLEOTIDE SEQUENCE [LARGE SCALE GENOMIC DNA]</scope>
    <source>
        <strain evidence="3 4">DSM 24636</strain>
    </source>
</reference>
<feature type="domain" description="Chemotaxis phosphatase CheX-like" evidence="2">
    <location>
        <begin position="42"/>
        <end position="136"/>
    </location>
</feature>
<dbReference type="EMBL" id="PDKO01000015">
    <property type="protein sequence ID" value="RXJ61419.1"/>
    <property type="molecule type" value="Genomic_DNA"/>
</dbReference>
<sequence length="158" mass="17371">MILDSLLLQARLFLEEDMEISILNSKQIDISSPQKLVLKNRTSMIGTGGTLNIMLVISFEKNILSKLVENFMEGEEIEDEELDEIEDSVSGEVLNTIVGLSLPTFPNRGKGITITPPISVNDASSIYKHKDSKIICATVQTEYGDIVISAVGSKDQIK</sequence>
<keyword evidence="1" id="KW-0145">Chemotaxis</keyword>
<dbReference type="SUPFAM" id="SSF103039">
    <property type="entry name" value="CheC-like"/>
    <property type="match status" value="1"/>
</dbReference>
<dbReference type="GO" id="GO:0006935">
    <property type="term" value="P:chemotaxis"/>
    <property type="evidence" value="ECO:0007669"/>
    <property type="project" value="UniProtKB-KW"/>
</dbReference>
<dbReference type="STRING" id="877500.GCA_000935065_01221"/>
<dbReference type="Pfam" id="PF13690">
    <property type="entry name" value="CheX"/>
    <property type="match status" value="1"/>
</dbReference>
<organism evidence="3 4">
    <name type="scientific">Halarcobacter anaerophilus</name>
    <dbReference type="NCBI Taxonomy" id="877500"/>
    <lineage>
        <taxon>Bacteria</taxon>
        <taxon>Pseudomonadati</taxon>
        <taxon>Campylobacterota</taxon>
        <taxon>Epsilonproteobacteria</taxon>
        <taxon>Campylobacterales</taxon>
        <taxon>Arcobacteraceae</taxon>
        <taxon>Halarcobacter</taxon>
    </lineage>
</organism>
<gene>
    <name evidence="3" type="ORF">CRV06_13415</name>
</gene>
<dbReference type="Proteomes" id="UP000290191">
    <property type="component" value="Unassembled WGS sequence"/>
</dbReference>
<evidence type="ECO:0000313" key="4">
    <source>
        <dbReference type="Proteomes" id="UP000290191"/>
    </source>
</evidence>